<dbReference type="InterPro" id="IPR036465">
    <property type="entry name" value="vWFA_dom_sf"/>
</dbReference>
<dbReference type="Gene3D" id="1.10.510.10">
    <property type="entry name" value="Transferase(Phosphotransferase) domain 1"/>
    <property type="match status" value="1"/>
</dbReference>
<organism evidence="4 5">
    <name type="scientific">Periconia macrospinosa</name>
    <dbReference type="NCBI Taxonomy" id="97972"/>
    <lineage>
        <taxon>Eukaryota</taxon>
        <taxon>Fungi</taxon>
        <taxon>Dikarya</taxon>
        <taxon>Ascomycota</taxon>
        <taxon>Pezizomycotina</taxon>
        <taxon>Dothideomycetes</taxon>
        <taxon>Pleosporomycetidae</taxon>
        <taxon>Pleosporales</taxon>
        <taxon>Massarineae</taxon>
        <taxon>Periconiaceae</taxon>
        <taxon>Periconia</taxon>
    </lineage>
</organism>
<dbReference type="PROSITE" id="PS50011">
    <property type="entry name" value="PROTEIN_KINASE_DOM"/>
    <property type="match status" value="1"/>
</dbReference>
<feature type="compositionally biased region" description="Polar residues" evidence="1">
    <location>
        <begin position="924"/>
        <end position="957"/>
    </location>
</feature>
<dbReference type="SMART" id="SM00220">
    <property type="entry name" value="S_TKc"/>
    <property type="match status" value="1"/>
</dbReference>
<protein>
    <recommendedName>
        <fullName evidence="6">Protein kinase domain-containing protein</fullName>
    </recommendedName>
</protein>
<gene>
    <name evidence="4" type="ORF">DM02DRAFT_34015</name>
</gene>
<dbReference type="Proteomes" id="UP000244855">
    <property type="component" value="Unassembled WGS sequence"/>
</dbReference>
<dbReference type="SUPFAM" id="SSF53300">
    <property type="entry name" value="vWA-like"/>
    <property type="match status" value="1"/>
</dbReference>
<reference evidence="4 5" key="1">
    <citation type="journal article" date="2018" name="Sci. Rep.">
        <title>Comparative genomics provides insights into the lifestyle and reveals functional heterogeneity of dark septate endophytic fungi.</title>
        <authorList>
            <person name="Knapp D.G."/>
            <person name="Nemeth J.B."/>
            <person name="Barry K."/>
            <person name="Hainaut M."/>
            <person name="Henrissat B."/>
            <person name="Johnson J."/>
            <person name="Kuo A."/>
            <person name="Lim J.H.P."/>
            <person name="Lipzen A."/>
            <person name="Nolan M."/>
            <person name="Ohm R.A."/>
            <person name="Tamas L."/>
            <person name="Grigoriev I.V."/>
            <person name="Spatafora J.W."/>
            <person name="Nagy L.G."/>
            <person name="Kovacs G.M."/>
        </authorList>
    </citation>
    <scope>NUCLEOTIDE SEQUENCE [LARGE SCALE GENOMIC DNA]</scope>
    <source>
        <strain evidence="4 5">DSE2036</strain>
    </source>
</reference>
<dbReference type="Pfam" id="PF00069">
    <property type="entry name" value="Pkinase"/>
    <property type="match status" value="1"/>
</dbReference>
<dbReference type="InterPro" id="IPR000719">
    <property type="entry name" value="Prot_kinase_dom"/>
</dbReference>
<keyword evidence="5" id="KW-1185">Reference proteome</keyword>
<evidence type="ECO:0000313" key="5">
    <source>
        <dbReference type="Proteomes" id="UP000244855"/>
    </source>
</evidence>
<dbReference type="STRING" id="97972.A0A2V1E9Q2"/>
<evidence type="ECO:0000313" key="4">
    <source>
        <dbReference type="EMBL" id="PVI06060.1"/>
    </source>
</evidence>
<name>A0A2V1E9Q2_9PLEO</name>
<dbReference type="GO" id="GO:0005524">
    <property type="term" value="F:ATP binding"/>
    <property type="evidence" value="ECO:0007669"/>
    <property type="project" value="InterPro"/>
</dbReference>
<dbReference type="OrthoDB" id="5986190at2759"/>
<proteinExistence type="predicted"/>
<dbReference type="InterPro" id="IPR002035">
    <property type="entry name" value="VWF_A"/>
</dbReference>
<feature type="region of interest" description="Disordered" evidence="1">
    <location>
        <begin position="922"/>
        <end position="962"/>
    </location>
</feature>
<dbReference type="InterPro" id="IPR011009">
    <property type="entry name" value="Kinase-like_dom_sf"/>
</dbReference>
<feature type="region of interest" description="Disordered" evidence="1">
    <location>
        <begin position="540"/>
        <end position="623"/>
    </location>
</feature>
<dbReference type="EMBL" id="KZ805310">
    <property type="protein sequence ID" value="PVI06060.1"/>
    <property type="molecule type" value="Genomic_DNA"/>
</dbReference>
<dbReference type="PROSITE" id="PS50234">
    <property type="entry name" value="VWFA"/>
    <property type="match status" value="1"/>
</dbReference>
<evidence type="ECO:0000259" key="2">
    <source>
        <dbReference type="PROSITE" id="PS50011"/>
    </source>
</evidence>
<feature type="domain" description="Protein kinase" evidence="2">
    <location>
        <begin position="169"/>
        <end position="465"/>
    </location>
</feature>
<evidence type="ECO:0000259" key="3">
    <source>
        <dbReference type="PROSITE" id="PS50234"/>
    </source>
</evidence>
<feature type="compositionally biased region" description="Polar residues" evidence="1">
    <location>
        <begin position="601"/>
        <end position="611"/>
    </location>
</feature>
<sequence length="1114" mass="127287">MEGHLYPAVLDFRDFLESAEILAIDLKSRPDTQKSRAFIPTEALKDYLSEGRLKRLLRYYNIPATHCEEIQERYLIVFTILFVIGKCAEINCFLHIERLNDDRLPFGKHDGQIWPKECSHFFHEFWNAQWKFCAHRLMRNALHAQRFEEERILPIIGRKIISEGPDSCTSKIEILPSYNFLTPPESDNSPVTNNTFVLKTFRRKDYDLYDNEVRAYKIIYSEDVFSHHTVKFYDSWIQNQEYSILMEYVEGGTLEEFFFSCPPPTDEEDIILFWERFVDLLKPLSRIHMHPDPDHRYKYLEGIHNDIKPTNILVTKPKSRSRYDVTFKLADMGLSHFAPAQKEGESRTKDTRGTQIFTAPEYYRDEKNTFLRRDILKAAPSKDIWSMGCVFSETVVWSVGGKEDLQKYGEDRVSATNQIPKLHNSAHAGCFHDGERVLDVVRETLVRAYRNRRQHDHIVPGMVTITEDMLETSPRRPNAVEVYSRCEKILSHAKTLSGPKSKNYQNETYPAIFQTSPMPPELPPDFDISALGFRYPDEFGSPRTSWDNRPPHRGTNLNGTTLNGAHRRDQHHDRYHTNAQASPPLNSKYPKEFSHHMSYHGSASSSESTLQRRPFSYPLPQPYGDQPSKGIVAPSNYQGSIIQGLPPLQPEFRPSITGMRPQTPESADLRRSEKPYDLPTVSIERVNEWISRRGMPGREKKSTSLLRMIEYLRTLDNRDQIFLFDNSASMQHHWPDVKSTFGALAYLVKSKDPDGIEIRFTSSPTTTARNRNRAPLLSKLNSIGLGGHCDIGLTLGKILRDLGPKGPKSLSSRLGLHKNEKYGVTIYVLTNGIWRDGDDWLDGIVKPIKNLVAQGTEKRQLGIQFIQFGQDPEGTKRLEILDDELRQHGVTEDFVDIEHWTGNVYKMLLGAIDPRWDRMRTQKSHNGTTSATHRRTSNSQYLDELPTFSTGTSSTRYNRSDKVGSSIPMPVLYETQATSFSEPLVSGLSPPTQDPTLFEDQVRQNTDMSSTGYSFSDKVGSSIPMPVIYETQATSFSEPLVSGLSPPTQDPTLFEDQVRQNTDTSSTGYSFSDKVGSSISMPVSYETQATSFSEPPILFEGQARQNTHGFRNHS</sequence>
<accession>A0A2V1E9Q2</accession>
<dbReference type="PANTHER" id="PTHR24359:SF1">
    <property type="entry name" value="INHIBITOR OF NUCLEAR FACTOR KAPPA-B KINASE EPSILON SUBUNIT HOMOLOG 1-RELATED"/>
    <property type="match status" value="1"/>
</dbReference>
<evidence type="ECO:0000256" key="1">
    <source>
        <dbReference type="SAM" id="MobiDB-lite"/>
    </source>
</evidence>
<feature type="compositionally biased region" description="Basic and acidic residues" evidence="1">
    <location>
        <begin position="566"/>
        <end position="576"/>
    </location>
</feature>
<feature type="domain" description="VWFA" evidence="3">
    <location>
        <begin position="719"/>
        <end position="912"/>
    </location>
</feature>
<dbReference type="SUPFAM" id="SSF56112">
    <property type="entry name" value="Protein kinase-like (PK-like)"/>
    <property type="match status" value="1"/>
</dbReference>
<dbReference type="CDD" id="cd00180">
    <property type="entry name" value="PKc"/>
    <property type="match status" value="1"/>
</dbReference>
<dbReference type="PANTHER" id="PTHR24359">
    <property type="entry name" value="SERINE/THREONINE-PROTEIN KINASE SBK1"/>
    <property type="match status" value="1"/>
</dbReference>
<dbReference type="AlphaFoldDB" id="A0A2V1E9Q2"/>
<evidence type="ECO:0008006" key="6">
    <source>
        <dbReference type="Google" id="ProtNLM"/>
    </source>
</evidence>
<dbReference type="GO" id="GO:0004674">
    <property type="term" value="F:protein serine/threonine kinase activity"/>
    <property type="evidence" value="ECO:0007669"/>
    <property type="project" value="TreeGrafter"/>
</dbReference>